<dbReference type="GO" id="GO:0006742">
    <property type="term" value="P:NADP+ catabolic process"/>
    <property type="evidence" value="ECO:0007669"/>
    <property type="project" value="TreeGrafter"/>
</dbReference>
<dbReference type="InterPro" id="IPR000086">
    <property type="entry name" value="NUDIX_hydrolase_dom"/>
</dbReference>
<dbReference type="GO" id="GO:0046872">
    <property type="term" value="F:metal ion binding"/>
    <property type="evidence" value="ECO:0007669"/>
    <property type="project" value="UniProtKB-KW"/>
</dbReference>
<dbReference type="InterPro" id="IPR050241">
    <property type="entry name" value="NAD-cap_RNA_hydrolase_NudC"/>
</dbReference>
<accession>A0A7W5UG57</accession>
<dbReference type="SUPFAM" id="SSF55811">
    <property type="entry name" value="Nudix"/>
    <property type="match status" value="2"/>
</dbReference>
<dbReference type="PANTHER" id="PTHR42904:SF6">
    <property type="entry name" value="NAD-CAPPED RNA HYDROLASE NUDT12"/>
    <property type="match status" value="1"/>
</dbReference>
<dbReference type="EC" id="3.6.1.22" evidence="4"/>
<dbReference type="InterPro" id="IPR049734">
    <property type="entry name" value="NudC-like_C"/>
</dbReference>
<feature type="domain" description="Nudix hydrolase" evidence="10">
    <location>
        <begin position="121"/>
        <end position="245"/>
    </location>
</feature>
<comment type="cofactor">
    <cofactor evidence="2">
        <name>Zn(2+)</name>
        <dbReference type="ChEBI" id="CHEBI:29105"/>
    </cofactor>
</comment>
<proteinExistence type="inferred from homology"/>
<evidence type="ECO:0000256" key="9">
    <source>
        <dbReference type="ARBA" id="ARBA00023679"/>
    </source>
</evidence>
<evidence type="ECO:0000256" key="1">
    <source>
        <dbReference type="ARBA" id="ARBA00001946"/>
    </source>
</evidence>
<evidence type="ECO:0000256" key="4">
    <source>
        <dbReference type="ARBA" id="ARBA00012381"/>
    </source>
</evidence>
<keyword evidence="5" id="KW-0479">Metal-binding</keyword>
<dbReference type="Pfam" id="PF00293">
    <property type="entry name" value="NUDIX"/>
    <property type="match status" value="1"/>
</dbReference>
<dbReference type="GO" id="GO:0019677">
    <property type="term" value="P:NAD+ catabolic process"/>
    <property type="evidence" value="ECO:0007669"/>
    <property type="project" value="TreeGrafter"/>
</dbReference>
<dbReference type="PANTHER" id="PTHR42904">
    <property type="entry name" value="NUDIX HYDROLASE, NUDC SUBFAMILY"/>
    <property type="match status" value="1"/>
</dbReference>
<keyword evidence="8" id="KW-0520">NAD</keyword>
<dbReference type="PROSITE" id="PS51462">
    <property type="entry name" value="NUDIX"/>
    <property type="match status" value="1"/>
</dbReference>
<dbReference type="Gene3D" id="3.90.79.10">
    <property type="entry name" value="Nucleoside Triphosphate Pyrophosphohydrolase"/>
    <property type="match status" value="1"/>
</dbReference>
<evidence type="ECO:0000259" key="10">
    <source>
        <dbReference type="PROSITE" id="PS51462"/>
    </source>
</evidence>
<dbReference type="InterPro" id="IPR015375">
    <property type="entry name" value="NADH_PPase-like_N"/>
</dbReference>
<name>A0A7W5UG57_9BACT</name>
<dbReference type="GO" id="GO:0005829">
    <property type="term" value="C:cytosol"/>
    <property type="evidence" value="ECO:0007669"/>
    <property type="project" value="TreeGrafter"/>
</dbReference>
<comment type="catalytic activity">
    <reaction evidence="9">
        <text>a 5'-end NAD(+)-phospho-ribonucleoside in mRNA + H2O = a 5'-end phospho-adenosine-phospho-ribonucleoside in mRNA + beta-nicotinamide D-ribonucleotide + 2 H(+)</text>
        <dbReference type="Rhea" id="RHEA:60876"/>
        <dbReference type="Rhea" id="RHEA-COMP:15698"/>
        <dbReference type="Rhea" id="RHEA-COMP:15719"/>
        <dbReference type="ChEBI" id="CHEBI:14649"/>
        <dbReference type="ChEBI" id="CHEBI:15377"/>
        <dbReference type="ChEBI" id="CHEBI:15378"/>
        <dbReference type="ChEBI" id="CHEBI:144029"/>
        <dbReference type="ChEBI" id="CHEBI:144051"/>
    </reaction>
    <physiologicalReaction direction="left-to-right" evidence="9">
        <dbReference type="Rhea" id="RHEA:60877"/>
    </physiologicalReaction>
</comment>
<evidence type="ECO:0000256" key="5">
    <source>
        <dbReference type="ARBA" id="ARBA00022723"/>
    </source>
</evidence>
<evidence type="ECO:0000256" key="3">
    <source>
        <dbReference type="ARBA" id="ARBA00009595"/>
    </source>
</evidence>
<dbReference type="CDD" id="cd03429">
    <property type="entry name" value="NUDIX_NADH_pyrophosphatase_Nudt13"/>
    <property type="match status" value="1"/>
</dbReference>
<dbReference type="RefSeq" id="WP_183698130.1">
    <property type="nucleotide sequence ID" value="NZ_JACICA010000020.1"/>
</dbReference>
<comment type="caution">
    <text evidence="11">The sequence shown here is derived from an EMBL/GenBank/DDBJ whole genome shotgun (WGS) entry which is preliminary data.</text>
</comment>
<dbReference type="Proteomes" id="UP000541425">
    <property type="component" value="Unassembled WGS sequence"/>
</dbReference>
<gene>
    <name evidence="11" type="ORF">FHS60_002164</name>
</gene>
<reference evidence="11 12" key="1">
    <citation type="submission" date="2020-08" db="EMBL/GenBank/DDBJ databases">
        <title>Genomic Encyclopedia of Type Strains, Phase IV (KMG-IV): sequencing the most valuable type-strain genomes for metagenomic binning, comparative biology and taxonomic classification.</title>
        <authorList>
            <person name="Goeker M."/>
        </authorList>
    </citation>
    <scope>NUCLEOTIDE SEQUENCE [LARGE SCALE GENOMIC DNA]</scope>
    <source>
        <strain evidence="11 12">DSM 22548</strain>
    </source>
</reference>
<evidence type="ECO:0000256" key="2">
    <source>
        <dbReference type="ARBA" id="ARBA00001947"/>
    </source>
</evidence>
<evidence type="ECO:0000313" key="12">
    <source>
        <dbReference type="Proteomes" id="UP000541425"/>
    </source>
</evidence>
<evidence type="ECO:0000256" key="6">
    <source>
        <dbReference type="ARBA" id="ARBA00022801"/>
    </source>
</evidence>
<organism evidence="11 12">
    <name type="scientific">Alloprevotella rava</name>
    <dbReference type="NCBI Taxonomy" id="671218"/>
    <lineage>
        <taxon>Bacteria</taxon>
        <taxon>Pseudomonadati</taxon>
        <taxon>Bacteroidota</taxon>
        <taxon>Bacteroidia</taxon>
        <taxon>Bacteroidales</taxon>
        <taxon>Prevotellaceae</taxon>
        <taxon>Alloprevotella</taxon>
    </lineage>
</organism>
<evidence type="ECO:0000256" key="7">
    <source>
        <dbReference type="ARBA" id="ARBA00022842"/>
    </source>
</evidence>
<evidence type="ECO:0000313" key="11">
    <source>
        <dbReference type="EMBL" id="MBB3703668.1"/>
    </source>
</evidence>
<dbReference type="Pfam" id="PF09296">
    <property type="entry name" value="NUDIX-like"/>
    <property type="match status" value="1"/>
</dbReference>
<dbReference type="NCBIfam" id="NF001299">
    <property type="entry name" value="PRK00241.1"/>
    <property type="match status" value="1"/>
</dbReference>
<sequence length="259" mass="29368">MKYFIFCRDQLLLTDKGELPIGDTPPIHLEDWQKTHPLSEVEGIPCCWASIDMPISEKGFQMVGLRQSYSLLSLSDYLMAGKAYELLYWDTNTKFCGVCGAPMRFHTNISKRCTCCGKEVWPSLAIAVIVAVQRNDEILLVQSNKFRADYMGLVAGFVETGETLEGCVRREVKEETQIEIDDIRYFGNQPWPYPSGLMIGFKADYVSGELQLQRSELTKGGWFKADNLPNIPSKLSIARLLIDDFVREQKGQDLDVKGF</sequence>
<keyword evidence="6 11" id="KW-0378">Hydrolase</keyword>
<dbReference type="Gene3D" id="3.90.79.20">
    <property type="match status" value="1"/>
</dbReference>
<dbReference type="GO" id="GO:0035529">
    <property type="term" value="F:NADH pyrophosphatase activity"/>
    <property type="evidence" value="ECO:0007669"/>
    <property type="project" value="TreeGrafter"/>
</dbReference>
<dbReference type="EMBL" id="JACICA010000020">
    <property type="protein sequence ID" value="MBB3703668.1"/>
    <property type="molecule type" value="Genomic_DNA"/>
</dbReference>
<keyword evidence="7" id="KW-0460">Magnesium</keyword>
<comment type="cofactor">
    <cofactor evidence="1">
        <name>Mg(2+)</name>
        <dbReference type="ChEBI" id="CHEBI:18420"/>
    </cofactor>
</comment>
<dbReference type="InterPro" id="IPR015797">
    <property type="entry name" value="NUDIX_hydrolase-like_dom_sf"/>
</dbReference>
<protein>
    <recommendedName>
        <fullName evidence="4">NAD(+) diphosphatase</fullName>
        <ecNumber evidence="4">3.6.1.22</ecNumber>
    </recommendedName>
</protein>
<evidence type="ECO:0000256" key="8">
    <source>
        <dbReference type="ARBA" id="ARBA00023027"/>
    </source>
</evidence>
<comment type="similarity">
    <text evidence="3">Belongs to the Nudix hydrolase family. NudC subfamily.</text>
</comment>
<dbReference type="AlphaFoldDB" id="A0A7W5UG57"/>